<dbReference type="InterPro" id="IPR005135">
    <property type="entry name" value="Endo/exonuclease/phosphatase"/>
</dbReference>
<dbReference type="Gene3D" id="3.30.420.10">
    <property type="entry name" value="Ribonuclease H-like superfamily/Ribonuclease H"/>
    <property type="match status" value="1"/>
</dbReference>
<dbReference type="Gene3D" id="3.60.10.10">
    <property type="entry name" value="Endonuclease/exonuclease/phosphatase"/>
    <property type="match status" value="1"/>
</dbReference>
<dbReference type="PANTHER" id="PTHR33481:SF1">
    <property type="entry name" value="ENDONUCLEASE_EXONUCLEASE_PHOSPHATASE DOMAIN-CONTAINING PROTEIN-RELATED"/>
    <property type="match status" value="1"/>
</dbReference>
<dbReference type="SUPFAM" id="SSF53098">
    <property type="entry name" value="Ribonuclease H-like"/>
    <property type="match status" value="1"/>
</dbReference>
<dbReference type="RefSeq" id="XP_035344616.1">
    <property type="nucleotide sequence ID" value="XM_035488723.1"/>
</dbReference>
<protein>
    <recommendedName>
        <fullName evidence="2">RNase H type-1 domain-containing protein</fullName>
    </recommendedName>
</protein>
<dbReference type="SUPFAM" id="SSF56219">
    <property type="entry name" value="DNase I-like"/>
    <property type="match status" value="1"/>
</dbReference>
<evidence type="ECO:0000256" key="1">
    <source>
        <dbReference type="SAM" id="MobiDB-lite"/>
    </source>
</evidence>
<dbReference type="InterPro" id="IPR002156">
    <property type="entry name" value="RNaseH_domain"/>
</dbReference>
<dbReference type="GO" id="GO:0003676">
    <property type="term" value="F:nucleic acid binding"/>
    <property type="evidence" value="ECO:0007669"/>
    <property type="project" value="InterPro"/>
</dbReference>
<dbReference type="EMBL" id="CP055900">
    <property type="protein sequence ID" value="QKX58438.1"/>
    <property type="molecule type" value="Genomic_DNA"/>
</dbReference>
<reference evidence="4" key="1">
    <citation type="submission" date="2020-06" db="EMBL/GenBank/DDBJ databases">
        <title>A chromosome-scale genome assembly of Talaromyces rugulosus W13939.</title>
        <authorList>
            <person name="Wang B."/>
            <person name="Guo L."/>
            <person name="Ye K."/>
            <person name="Wang L."/>
        </authorList>
    </citation>
    <scope>NUCLEOTIDE SEQUENCE [LARGE SCALE GENOMIC DNA]</scope>
    <source>
        <strain evidence="4">W13939</strain>
    </source>
</reference>
<dbReference type="Pfam" id="PF14529">
    <property type="entry name" value="Exo_endo_phos_2"/>
    <property type="match status" value="1"/>
</dbReference>
<feature type="region of interest" description="Disordered" evidence="1">
    <location>
        <begin position="75"/>
        <end position="108"/>
    </location>
</feature>
<proteinExistence type="predicted"/>
<evidence type="ECO:0000259" key="2">
    <source>
        <dbReference type="PROSITE" id="PS50879"/>
    </source>
</evidence>
<feature type="compositionally biased region" description="Basic and acidic residues" evidence="1">
    <location>
        <begin position="95"/>
        <end position="108"/>
    </location>
</feature>
<evidence type="ECO:0000313" key="4">
    <source>
        <dbReference type="Proteomes" id="UP000509510"/>
    </source>
</evidence>
<dbReference type="InterPro" id="IPR036397">
    <property type="entry name" value="RNaseH_sf"/>
</dbReference>
<organism evidence="3 4">
    <name type="scientific">Talaromyces rugulosus</name>
    <name type="common">Penicillium rugulosum</name>
    <dbReference type="NCBI Taxonomy" id="121627"/>
    <lineage>
        <taxon>Eukaryota</taxon>
        <taxon>Fungi</taxon>
        <taxon>Dikarya</taxon>
        <taxon>Ascomycota</taxon>
        <taxon>Pezizomycotina</taxon>
        <taxon>Eurotiomycetes</taxon>
        <taxon>Eurotiomycetidae</taxon>
        <taxon>Eurotiales</taxon>
        <taxon>Trichocomaceae</taxon>
        <taxon>Talaromyces</taxon>
        <taxon>Talaromyces sect. Islandici</taxon>
    </lineage>
</organism>
<dbReference type="InterPro" id="IPR012337">
    <property type="entry name" value="RNaseH-like_sf"/>
</dbReference>
<evidence type="ECO:0000313" key="3">
    <source>
        <dbReference type="EMBL" id="QKX58438.1"/>
    </source>
</evidence>
<dbReference type="OrthoDB" id="4226558at2759"/>
<name>A0A7H8QXP4_TALRU</name>
<dbReference type="Pfam" id="PF00075">
    <property type="entry name" value="RNase_H"/>
    <property type="match status" value="1"/>
</dbReference>
<dbReference type="PANTHER" id="PTHR33481">
    <property type="entry name" value="REVERSE TRANSCRIPTASE"/>
    <property type="match status" value="1"/>
</dbReference>
<feature type="region of interest" description="Disordered" evidence="1">
    <location>
        <begin position="1015"/>
        <end position="1050"/>
    </location>
</feature>
<feature type="region of interest" description="Disordered" evidence="1">
    <location>
        <begin position="268"/>
        <end position="292"/>
    </location>
</feature>
<feature type="domain" description="RNase H type-1" evidence="2">
    <location>
        <begin position="1333"/>
        <end position="1469"/>
    </location>
</feature>
<dbReference type="KEGG" id="trg:TRUGW13939_05561"/>
<gene>
    <name evidence="3" type="ORF">TRUGW13939_05561</name>
</gene>
<sequence length="1663" mass="181977">MLLEGIQGFAMAPGLPNIDNHPLDPGGQALGLVNPVGAYIGTPAGTAPPAPPEASATVPQSEGFLPSLEINPRELFPPLSSVPGSQEAPKTLGKRLQEHSPDGAERAPMKALIGPAYKDMEQALLGHFASSNSALHAEMAAMKAYMTSLVEAMEQRLTGQLGALERRFSTLEAQQASPNAPNHPLKPLSSGGDRQGPRQPLPSQGTTFAEVAHGPQANPNRAAKPIEPRRASPPISKPPPGVKPAAGPQWADIAASNAQEWQIVTKKRAYSPNQPPKVQMDPGSLKPIRGSNKGDRRLIFRRENGRTAPRKSKADVILQLNRCLAQAGFPNFARVIDANYTESGAISALLDQGSTVGSLLPAYKDLLVAACHRVDPAVISVEADQQWHKIKVHAVPVARYSASGLGLAREEIELGGTCTLMRNPTWIKPIAAIQTNKQRFSTIVITVGGLDDARRLLARGVRFGGNRHPTSPYHEVGKDTVCTRCCGIGHRTYRGCGTRPPLCTVCAGAHEAQEHTCNVLDCRAQTGHPCLHAPTKCGNCGGKHQADSPGCPKLREARRRLHKRFPGVEVVMPPPPPEWTEWEGVAEEASPPTTTQDAPQAPKLREVDDAMEDAPGTSPLPYSSPCPTPTLELQPLLMLIIQHNCGRTYPATLGALEAGIERQIGIICLQEPYIAYDFSHPGYLLYWPGGEKRDQRVLMAIRKDLIGAVRVENRTDLVDHPYLQALDIWEAPIISGHAPRRTRIVNCYDVWIGASYRWQGAFPRRRRAIEDADWDLLIVGRCLLVGDFNAHSPSWNPLAKGRVNAEPLEQLIERHSLYVNNPLGEATRYKKTEGVSIIDLALSSPTLGPLQAWEVDKDKPTTSDHELIVLAWEALEPPPGGISGEITGWQIEALQVNEEALKLATAAWASEAVGHPPLSDQCTEEDLAREANWVQDTLTSVLDRHAKAVRLCARSKRWWKPELRQARSLWAAARKRWQAHACTDTEFKAARTAYYHEIKAAKRTCWEAFLAEGGPGGKEEWKKGSNPTGNPFPKGPRDGLEKPSPGDPNRQLEAAAKAAIEWGLANSVKFDPKKTEAILFSRATSREHKNQVQEARVQVGDALVAFSPTAIRWLGVLLDPKLTLKAHYKYRLQKGQNTERRVRALCKAQGLPPGLAWRIQKATAQSVALYGAELWWHGQKNCLEGLQGLINNQARAVTGMLKSTPLGPLIREAALEPAEALLDSKQRRYALRLLGLPQGHPAAEILPITLREGDAHAQPGEQPLEDRAWATPTRRGPWKLGMGLARRLREALTADPSQGFERTIEPGNRSIPLDFRIDSPETAMQLASDPLSGIGNTDLYSDGSRLDDQRVGAAVAYKPLIGPWRSRLAPLGAGFEVFDAELIGVVEALEWALAENLRGPIRVFLDAQAAIGRLQHTQPGPGQALALRAHDLAKELQATGRRVTICWVPGHKGVPGNEEADKAAKKAAGKPRTGKYSGISLAHAQRACTEAYRAARANWLAAKLAKRAQRASQAYYPPRGWKLDPMLANTPKHLARRYYQFKTGHAPIGAYLHRIKARDFPNCLGCSRGTETVRHLLTNCRQWCHQREKLYAGLAEAGVKALQDSEQCPEARLFQDPKATTALLAFIGAIREREDNQQAWEQAYKTDNWGIEALDEGEREGEG</sequence>
<feature type="region of interest" description="Disordered" evidence="1">
    <location>
        <begin position="173"/>
        <end position="248"/>
    </location>
</feature>
<dbReference type="GeneID" id="55993058"/>
<dbReference type="GO" id="GO:0004523">
    <property type="term" value="F:RNA-DNA hybrid ribonuclease activity"/>
    <property type="evidence" value="ECO:0007669"/>
    <property type="project" value="InterPro"/>
</dbReference>
<dbReference type="InterPro" id="IPR036691">
    <property type="entry name" value="Endo/exonu/phosph_ase_sf"/>
</dbReference>
<dbReference type="PROSITE" id="PS50879">
    <property type="entry name" value="RNASE_H_1"/>
    <property type="match status" value="1"/>
</dbReference>
<dbReference type="Proteomes" id="UP000509510">
    <property type="component" value="Chromosome III"/>
</dbReference>
<keyword evidence="4" id="KW-1185">Reference proteome</keyword>
<dbReference type="CDD" id="cd09276">
    <property type="entry name" value="Rnase_HI_RT_non_LTR"/>
    <property type="match status" value="1"/>
</dbReference>
<accession>A0A7H8QXP4</accession>